<evidence type="ECO:0000256" key="1">
    <source>
        <dbReference type="ARBA" id="ARBA00007261"/>
    </source>
</evidence>
<dbReference type="RefSeq" id="WP_116418690.1">
    <property type="nucleotide sequence ID" value="NZ_NBXC01000017.1"/>
</dbReference>
<evidence type="ECO:0000259" key="2">
    <source>
        <dbReference type="Pfam" id="PF00675"/>
    </source>
</evidence>
<dbReference type="AlphaFoldDB" id="A0A3E0WBZ6"/>
<proteinExistence type="inferred from homology"/>
<accession>A0A3E0WBZ6</accession>
<organism evidence="4 5">
    <name type="scientific">Subtercola boreus</name>
    <dbReference type="NCBI Taxonomy" id="120213"/>
    <lineage>
        <taxon>Bacteria</taxon>
        <taxon>Bacillati</taxon>
        <taxon>Actinomycetota</taxon>
        <taxon>Actinomycetes</taxon>
        <taxon>Micrococcales</taxon>
        <taxon>Microbacteriaceae</taxon>
        <taxon>Subtercola</taxon>
    </lineage>
</organism>
<comment type="caution">
    <text evidence="4">The sequence shown here is derived from an EMBL/GenBank/DDBJ whole genome shotgun (WGS) entry which is preliminary data.</text>
</comment>
<dbReference type="SUPFAM" id="SSF63411">
    <property type="entry name" value="LuxS/MPP-like metallohydrolase"/>
    <property type="match status" value="2"/>
</dbReference>
<gene>
    <name evidence="4" type="ORF">B7R25_09310</name>
</gene>
<protein>
    <submittedName>
        <fullName evidence="4">Peptidase M16</fullName>
    </submittedName>
</protein>
<feature type="domain" description="Peptidase M16 N-terminal" evidence="2">
    <location>
        <begin position="87"/>
        <end position="203"/>
    </location>
</feature>
<evidence type="ECO:0000313" key="4">
    <source>
        <dbReference type="EMBL" id="RFA26930.1"/>
    </source>
</evidence>
<dbReference type="InterPro" id="IPR011249">
    <property type="entry name" value="Metalloenz_LuxS/M16"/>
</dbReference>
<dbReference type="Pfam" id="PF05193">
    <property type="entry name" value="Peptidase_M16_C"/>
    <property type="match status" value="1"/>
</dbReference>
<dbReference type="GO" id="GO:0046872">
    <property type="term" value="F:metal ion binding"/>
    <property type="evidence" value="ECO:0007669"/>
    <property type="project" value="InterPro"/>
</dbReference>
<dbReference type="EMBL" id="NBXE01000022">
    <property type="protein sequence ID" value="RFA26930.1"/>
    <property type="molecule type" value="Genomic_DNA"/>
</dbReference>
<name>A0A3E0WBZ6_9MICO</name>
<dbReference type="Pfam" id="PF00675">
    <property type="entry name" value="Peptidase_M16"/>
    <property type="match status" value="1"/>
</dbReference>
<dbReference type="InterPro" id="IPR050361">
    <property type="entry name" value="MPP/UQCRC_Complex"/>
</dbReference>
<reference evidence="4 5" key="1">
    <citation type="submission" date="2017-04" db="EMBL/GenBank/DDBJ databases">
        <title>Comparative genome analysis of Subtercola boreus.</title>
        <authorList>
            <person name="Cho Y.-J."/>
            <person name="Cho A."/>
            <person name="Kim O.-S."/>
            <person name="Lee J.-I."/>
        </authorList>
    </citation>
    <scope>NUCLEOTIDE SEQUENCE [LARGE SCALE GENOMIC DNA]</scope>
    <source>
        <strain evidence="4 5">P28004</strain>
    </source>
</reference>
<dbReference type="InterPro" id="IPR011765">
    <property type="entry name" value="Pept_M16_N"/>
</dbReference>
<dbReference type="PANTHER" id="PTHR11851">
    <property type="entry name" value="METALLOPROTEASE"/>
    <property type="match status" value="1"/>
</dbReference>
<evidence type="ECO:0000313" key="5">
    <source>
        <dbReference type="Proteomes" id="UP000257080"/>
    </source>
</evidence>
<dbReference type="Proteomes" id="UP000257080">
    <property type="component" value="Unassembled WGS sequence"/>
</dbReference>
<dbReference type="PANTHER" id="PTHR11851:SF49">
    <property type="entry name" value="MITOCHONDRIAL-PROCESSING PEPTIDASE SUBUNIT ALPHA"/>
    <property type="match status" value="1"/>
</dbReference>
<evidence type="ECO:0000259" key="3">
    <source>
        <dbReference type="Pfam" id="PF05193"/>
    </source>
</evidence>
<dbReference type="OrthoDB" id="9811314at2"/>
<comment type="similarity">
    <text evidence="1">Belongs to the peptidase M16 family.</text>
</comment>
<dbReference type="InterPro" id="IPR007863">
    <property type="entry name" value="Peptidase_M16_C"/>
</dbReference>
<sequence>MNGAVALPLDLPELSLTASGDALVRRSVLPSGIRILSERVPGARSATIGFWVAVGSRDELGAVSAADVRDGAGAHGLAAAALPSRFGSTHFLEHLLFKGTPGRTALDIAVAFDEVGGEHNALTGKEYTCYYAKVQDRDLPMAVSVLADMFTSSVLDAAEFENERGVILEELAMADDDPNDVVGERLFEAVLGDHPLGRPIGGTNDTIRAVTRDAVWQHYLANYRPNDLVVTVAGAVDHDELVALVIAAVDGAGWELTKPARPVERRLGSSAPVTRGSALSITNRPNEQAVVMLGYPGLVATDDRRTTLSVLNSVFGGGMSSRLFQEIREKRGLAYSVYSYGAGYSDAGLFGMYAGCSPKNAAQVSELMLAEFDLLARDGISVGELARAKGQLSGSAALSLEDSDTRMSRLGRSEITTGEFADLDEGLRRLDAVTVDDVQQLAASLIAGSLSIAAVGALEASTFDRVVQS</sequence>
<feature type="domain" description="Peptidase M16 C-terminal" evidence="3">
    <location>
        <begin position="210"/>
        <end position="392"/>
    </location>
</feature>
<dbReference type="Gene3D" id="3.30.830.10">
    <property type="entry name" value="Metalloenzyme, LuxS/M16 peptidase-like"/>
    <property type="match status" value="2"/>
</dbReference>